<evidence type="ECO:0000256" key="5">
    <source>
        <dbReference type="ARBA" id="ARBA00022989"/>
    </source>
</evidence>
<name>A0A3B0C1W7_9FLAO</name>
<evidence type="ECO:0000256" key="1">
    <source>
        <dbReference type="ARBA" id="ARBA00004141"/>
    </source>
</evidence>
<evidence type="ECO:0000256" key="8">
    <source>
        <dbReference type="SAM" id="Phobius"/>
    </source>
</evidence>
<feature type="transmembrane region" description="Helical" evidence="8">
    <location>
        <begin position="399"/>
        <end position="421"/>
    </location>
</feature>
<feature type="transmembrane region" description="Helical" evidence="8">
    <location>
        <begin position="73"/>
        <end position="98"/>
    </location>
</feature>
<gene>
    <name evidence="9" type="ORF">D7Z94_21430</name>
</gene>
<feature type="transmembrane region" description="Helical" evidence="8">
    <location>
        <begin position="375"/>
        <end position="393"/>
    </location>
</feature>
<dbReference type="PANTHER" id="PTHR48086">
    <property type="entry name" value="SODIUM/PROLINE SYMPORTER-RELATED"/>
    <property type="match status" value="1"/>
</dbReference>
<evidence type="ECO:0000256" key="4">
    <source>
        <dbReference type="ARBA" id="ARBA00022692"/>
    </source>
</evidence>
<dbReference type="Gene3D" id="1.20.1730.10">
    <property type="entry name" value="Sodium/glucose cotransporter"/>
    <property type="match status" value="1"/>
</dbReference>
<dbReference type="InterPro" id="IPR038377">
    <property type="entry name" value="Na/Glc_symporter_sf"/>
</dbReference>
<keyword evidence="5 8" id="KW-1133">Transmembrane helix</keyword>
<evidence type="ECO:0000256" key="2">
    <source>
        <dbReference type="ARBA" id="ARBA00006434"/>
    </source>
</evidence>
<dbReference type="AlphaFoldDB" id="A0A3B0C1W7"/>
<comment type="similarity">
    <text evidence="2 7">Belongs to the sodium:solute symporter (SSF) (TC 2.A.21) family.</text>
</comment>
<proteinExistence type="inferred from homology"/>
<feature type="transmembrane region" description="Helical" evidence="8">
    <location>
        <begin position="6"/>
        <end position="26"/>
    </location>
</feature>
<dbReference type="InterPro" id="IPR001734">
    <property type="entry name" value="Na/solute_symporter"/>
</dbReference>
<sequence>MTNFDFFIDGGIVVLYLVGTIAAGLWVRRYVRNVNDFLVAGRSVDLYLGIASLAATEFGIATCMANAELGFKYGFAGITPGIALAFAMFVVGYTGFCVKPLRDKQVITLPELFEDKFGARVRWASGVVIVLGGLLNMGVFLRQAGNFLTAVCGFDIAYLEIVMTLILLGVAAYTILGGMISVFITDYIQFVVMSIGLIAVVFLVVYQFGWIDMLSSLDQIRGPVAYNPFEDDTYGLDRILLDVLLAFASILTWQTIISRVLSAKDTKTAKHIFIGTSPFMLARFAIPAILGIAALHYFGPDKFTDSEAILAMPTMFAQLLPVGLIGIVVAAMLAADMSTNSSYMIAWSSVIYNDIMKPIHKGLWSDAKGLRWNRILIALIGIFLLLYGLWYPLKGDLWVYLQVTGTIYLSSMSVLLIAACYWKPANNWGAIAAIAIGCAIPMSYLILQEVSVTQEWILEVGPYKFGAVTYFAAALAMFIGSLIKPSNKKTK</sequence>
<organism evidence="9 10">
    <name type="scientific">Ulvibacterium marinum</name>
    <dbReference type="NCBI Taxonomy" id="2419782"/>
    <lineage>
        <taxon>Bacteria</taxon>
        <taxon>Pseudomonadati</taxon>
        <taxon>Bacteroidota</taxon>
        <taxon>Flavobacteriia</taxon>
        <taxon>Flavobacteriales</taxon>
        <taxon>Flavobacteriaceae</taxon>
        <taxon>Ulvibacterium</taxon>
    </lineage>
</organism>
<protein>
    <submittedName>
        <fullName evidence="9">Sodium:solute symporter family protein</fullName>
    </submittedName>
</protein>
<dbReference type="CDD" id="cd10322">
    <property type="entry name" value="SLC5sbd"/>
    <property type="match status" value="1"/>
</dbReference>
<comment type="caution">
    <text evidence="9">The sequence shown here is derived from an EMBL/GenBank/DDBJ whole genome shotgun (WGS) entry which is preliminary data.</text>
</comment>
<feature type="transmembrane region" description="Helical" evidence="8">
    <location>
        <begin position="46"/>
        <end position="67"/>
    </location>
</feature>
<dbReference type="GO" id="GO:0005886">
    <property type="term" value="C:plasma membrane"/>
    <property type="evidence" value="ECO:0007669"/>
    <property type="project" value="TreeGrafter"/>
</dbReference>
<keyword evidence="6 8" id="KW-0472">Membrane</keyword>
<feature type="transmembrane region" description="Helical" evidence="8">
    <location>
        <begin position="315"/>
        <end position="335"/>
    </location>
</feature>
<evidence type="ECO:0000313" key="10">
    <source>
        <dbReference type="Proteomes" id="UP000276603"/>
    </source>
</evidence>
<comment type="subcellular location">
    <subcellularLocation>
        <location evidence="1">Membrane</location>
        <topology evidence="1">Multi-pass membrane protein</topology>
    </subcellularLocation>
</comment>
<evidence type="ECO:0000256" key="3">
    <source>
        <dbReference type="ARBA" id="ARBA00022448"/>
    </source>
</evidence>
<feature type="transmembrane region" description="Helical" evidence="8">
    <location>
        <begin position="161"/>
        <end position="183"/>
    </location>
</feature>
<dbReference type="RefSeq" id="WP_120713667.1">
    <property type="nucleotide sequence ID" value="NZ_RBCJ01000004.1"/>
</dbReference>
<feature type="transmembrane region" description="Helical" evidence="8">
    <location>
        <begin position="428"/>
        <end position="447"/>
    </location>
</feature>
<feature type="transmembrane region" description="Helical" evidence="8">
    <location>
        <begin position="239"/>
        <end position="261"/>
    </location>
</feature>
<dbReference type="Proteomes" id="UP000276603">
    <property type="component" value="Unassembled WGS sequence"/>
</dbReference>
<accession>A0A3B0C1W7</accession>
<dbReference type="Pfam" id="PF00474">
    <property type="entry name" value="SSF"/>
    <property type="match status" value="1"/>
</dbReference>
<dbReference type="PANTHER" id="PTHR48086:SF7">
    <property type="entry name" value="SODIUM-SOLUTE SYMPORTER-RELATED"/>
    <property type="match status" value="1"/>
</dbReference>
<evidence type="ECO:0000256" key="6">
    <source>
        <dbReference type="ARBA" id="ARBA00023136"/>
    </source>
</evidence>
<dbReference type="PROSITE" id="PS50283">
    <property type="entry name" value="NA_SOLUT_SYMP_3"/>
    <property type="match status" value="1"/>
</dbReference>
<feature type="transmembrane region" description="Helical" evidence="8">
    <location>
        <begin position="190"/>
        <end position="209"/>
    </location>
</feature>
<dbReference type="GO" id="GO:0022857">
    <property type="term" value="F:transmembrane transporter activity"/>
    <property type="evidence" value="ECO:0007669"/>
    <property type="project" value="InterPro"/>
</dbReference>
<feature type="transmembrane region" description="Helical" evidence="8">
    <location>
        <begin position="467"/>
        <end position="483"/>
    </location>
</feature>
<feature type="transmembrane region" description="Helical" evidence="8">
    <location>
        <begin position="273"/>
        <end position="295"/>
    </location>
</feature>
<reference evidence="9 10" key="1">
    <citation type="submission" date="2018-10" db="EMBL/GenBank/DDBJ databases">
        <title>Ulvibacterium marinum gen. nov., sp. nov., a novel marine bacterium of the family Flavobacteriaceae, isolated from a culture of the green alga Ulva prolifera.</title>
        <authorList>
            <person name="Zhang Z."/>
        </authorList>
    </citation>
    <scope>NUCLEOTIDE SEQUENCE [LARGE SCALE GENOMIC DNA]</scope>
    <source>
        <strain evidence="9 10">CCMM003</strain>
    </source>
</reference>
<feature type="transmembrane region" description="Helical" evidence="8">
    <location>
        <begin position="119"/>
        <end position="141"/>
    </location>
</feature>
<keyword evidence="10" id="KW-1185">Reference proteome</keyword>
<evidence type="ECO:0000256" key="7">
    <source>
        <dbReference type="RuleBase" id="RU362091"/>
    </source>
</evidence>
<dbReference type="EMBL" id="RBCJ01000004">
    <property type="protein sequence ID" value="RKN78758.1"/>
    <property type="molecule type" value="Genomic_DNA"/>
</dbReference>
<dbReference type="OrthoDB" id="9789704at2"/>
<dbReference type="InterPro" id="IPR050277">
    <property type="entry name" value="Sodium:Solute_Symporter"/>
</dbReference>
<keyword evidence="4 8" id="KW-0812">Transmembrane</keyword>
<evidence type="ECO:0000313" key="9">
    <source>
        <dbReference type="EMBL" id="RKN78758.1"/>
    </source>
</evidence>
<keyword evidence="3" id="KW-0813">Transport</keyword>